<dbReference type="SUPFAM" id="SSF54593">
    <property type="entry name" value="Glyoxalase/Bleomycin resistance protein/Dihydroxybiphenyl dioxygenase"/>
    <property type="match status" value="1"/>
</dbReference>
<reference evidence="1 2" key="1">
    <citation type="journal article" date="2012" name="Front. Microbiol.">
        <title>Redundancy and modularity in membrane-associated dissimilatory nitrate reduction in Bacillus.</title>
        <authorList>
            <person name="Heylen K."/>
            <person name="Keltjens J."/>
        </authorList>
    </citation>
    <scope>NUCLEOTIDE SEQUENCE [LARGE SCALE GENOMIC DNA]</scope>
    <source>
        <strain evidence="1 2">LMG 9581</strain>
    </source>
</reference>
<dbReference type="GeneID" id="89470927"/>
<keyword evidence="1" id="KW-0223">Dioxygenase</keyword>
<proteinExistence type="predicted"/>
<dbReference type="EMBL" id="AJLR01000093">
    <property type="protein sequence ID" value="EKN66073.1"/>
    <property type="molecule type" value="Genomic_DNA"/>
</dbReference>
<dbReference type="Proteomes" id="UP000006315">
    <property type="component" value="Unassembled WGS sequence"/>
</dbReference>
<dbReference type="RefSeq" id="WP_003331619.1">
    <property type="nucleotide sequence ID" value="NZ_AJLR01000093.1"/>
</dbReference>
<dbReference type="PATRIC" id="fig|1131731.3.peg.2344"/>
<name>K6DDE8_SCHAZ</name>
<sequence length="43" mass="5177">MINKIGKITIYVQDQEQAKDFWINKMGFVLKLEQPILNRPMRK</sequence>
<keyword evidence="2" id="KW-1185">Reference proteome</keyword>
<dbReference type="GO" id="GO:0051213">
    <property type="term" value="F:dioxygenase activity"/>
    <property type="evidence" value="ECO:0007669"/>
    <property type="project" value="UniProtKB-KW"/>
</dbReference>
<keyword evidence="1" id="KW-0560">Oxidoreductase</keyword>
<organism evidence="1 2">
    <name type="scientific">Schinkia azotoformans LMG 9581</name>
    <dbReference type="NCBI Taxonomy" id="1131731"/>
    <lineage>
        <taxon>Bacteria</taxon>
        <taxon>Bacillati</taxon>
        <taxon>Bacillota</taxon>
        <taxon>Bacilli</taxon>
        <taxon>Bacillales</taxon>
        <taxon>Bacillaceae</taxon>
        <taxon>Calidifontibacillus/Schinkia group</taxon>
        <taxon>Schinkia</taxon>
    </lineage>
</organism>
<protein>
    <submittedName>
        <fullName evidence="1">Glyoxalase/bleomycin resistance protein/dioxygenase</fullName>
    </submittedName>
</protein>
<comment type="caution">
    <text evidence="1">The sequence shown here is derived from an EMBL/GenBank/DDBJ whole genome shotgun (WGS) entry which is preliminary data.</text>
</comment>
<gene>
    <name evidence="1" type="ORF">BAZO_11369</name>
</gene>
<dbReference type="STRING" id="1131731.BAZO_11369"/>
<dbReference type="InterPro" id="IPR029068">
    <property type="entry name" value="Glyas_Bleomycin-R_OHBP_Dase"/>
</dbReference>
<dbReference type="Gene3D" id="3.10.180.10">
    <property type="entry name" value="2,3-Dihydroxybiphenyl 1,2-Dioxygenase, domain 1"/>
    <property type="match status" value="1"/>
</dbReference>
<accession>K6DDE8</accession>
<dbReference type="AlphaFoldDB" id="K6DDE8"/>
<evidence type="ECO:0000313" key="1">
    <source>
        <dbReference type="EMBL" id="EKN66073.1"/>
    </source>
</evidence>
<evidence type="ECO:0000313" key="2">
    <source>
        <dbReference type="Proteomes" id="UP000006315"/>
    </source>
</evidence>